<keyword evidence="2" id="KW-0812">Transmembrane</keyword>
<dbReference type="AlphaFoldDB" id="A0A562UYL7"/>
<evidence type="ECO:0000313" key="3">
    <source>
        <dbReference type="EMBL" id="TWJ10706.1"/>
    </source>
</evidence>
<feature type="transmembrane region" description="Helical" evidence="2">
    <location>
        <begin position="186"/>
        <end position="208"/>
    </location>
</feature>
<evidence type="ECO:0000313" key="4">
    <source>
        <dbReference type="Proteomes" id="UP000321617"/>
    </source>
</evidence>
<gene>
    <name evidence="3" type="ORF">LX16_4127</name>
</gene>
<feature type="compositionally biased region" description="Pro residues" evidence="1">
    <location>
        <begin position="357"/>
        <end position="368"/>
    </location>
</feature>
<feature type="transmembrane region" description="Helical" evidence="2">
    <location>
        <begin position="97"/>
        <end position="115"/>
    </location>
</feature>
<evidence type="ECO:0000256" key="1">
    <source>
        <dbReference type="SAM" id="MobiDB-lite"/>
    </source>
</evidence>
<reference evidence="3 4" key="1">
    <citation type="journal article" date="2013" name="Stand. Genomic Sci.">
        <title>Genomic Encyclopedia of Type Strains, Phase I: The one thousand microbial genomes (KMG-I) project.</title>
        <authorList>
            <person name="Kyrpides N.C."/>
            <person name="Woyke T."/>
            <person name="Eisen J.A."/>
            <person name="Garrity G."/>
            <person name="Lilburn T.G."/>
            <person name="Beck B.J."/>
            <person name="Whitman W.B."/>
            <person name="Hugenholtz P."/>
            <person name="Klenk H.P."/>
        </authorList>
    </citation>
    <scope>NUCLEOTIDE SEQUENCE [LARGE SCALE GENOMIC DNA]</scope>
    <source>
        <strain evidence="3 4">DSM 45044</strain>
    </source>
</reference>
<dbReference type="RefSeq" id="WP_147141590.1">
    <property type="nucleotide sequence ID" value="NZ_BAABIJ010000003.1"/>
</dbReference>
<proteinExistence type="predicted"/>
<keyword evidence="4" id="KW-1185">Reference proteome</keyword>
<name>A0A562UYL7_9ACTN</name>
<feature type="transmembrane region" description="Helical" evidence="2">
    <location>
        <begin position="229"/>
        <end position="251"/>
    </location>
</feature>
<keyword evidence="2" id="KW-1133">Transmembrane helix</keyword>
<organism evidence="3 4">
    <name type="scientific">Stackebrandtia albiflava</name>
    <dbReference type="NCBI Taxonomy" id="406432"/>
    <lineage>
        <taxon>Bacteria</taxon>
        <taxon>Bacillati</taxon>
        <taxon>Actinomycetota</taxon>
        <taxon>Actinomycetes</taxon>
        <taxon>Glycomycetales</taxon>
        <taxon>Glycomycetaceae</taxon>
        <taxon>Stackebrandtia</taxon>
    </lineage>
</organism>
<feature type="region of interest" description="Disordered" evidence="1">
    <location>
        <begin position="357"/>
        <end position="430"/>
    </location>
</feature>
<sequence>MSNLPPADVIDPFAGTPAAPPPPAAPPAPREVRWPHLAWDGVLVAALAATVAVLWTTGNRALPGSPDLAAATLLGFLPYLLTGMSVAVSLRAGVPNLAAAGTVFLSATAYAVVLPEAGTTIAVLAAAGVAVAATLLIAGCVTLLRVPAWAACLGTGAAAVTGAAWWRPEAVSGLGGGWAWGPVESWTAVGAAVALSLLGGVAMSFTSARVRLRRAARVAAAERGTGGAGTLWTVVLVSQLLAAAAGVMVFAPEAPVLQPGFGAYTTLTFLAFGMTLLGGTGLYGARGGFVGTVTAGVLILGVARHLPEFAEIVPAVALLVGIPVARLVGGPAPAAAAVPDVPEPATTTVPLPVVPVQPVAPPAEPPPVDTAETLPVRPAPAAPFDADTRLQQYWPTEPVPQPTEPPPPPAPVTPVEADRTGTPFYRPPAD</sequence>
<comment type="caution">
    <text evidence="3">The sequence shown here is derived from an EMBL/GenBank/DDBJ whole genome shotgun (WGS) entry which is preliminary data.</text>
</comment>
<dbReference type="Proteomes" id="UP000321617">
    <property type="component" value="Unassembled WGS sequence"/>
</dbReference>
<accession>A0A562UYL7</accession>
<feature type="transmembrane region" description="Helical" evidence="2">
    <location>
        <begin position="148"/>
        <end position="166"/>
    </location>
</feature>
<evidence type="ECO:0000256" key="2">
    <source>
        <dbReference type="SAM" id="Phobius"/>
    </source>
</evidence>
<dbReference type="EMBL" id="VLLL01000007">
    <property type="protein sequence ID" value="TWJ10706.1"/>
    <property type="molecule type" value="Genomic_DNA"/>
</dbReference>
<feature type="transmembrane region" description="Helical" evidence="2">
    <location>
        <begin position="263"/>
        <end position="282"/>
    </location>
</feature>
<feature type="compositionally biased region" description="Pro residues" evidence="1">
    <location>
        <begin position="397"/>
        <end position="412"/>
    </location>
</feature>
<keyword evidence="2" id="KW-0472">Membrane</keyword>
<feature type="transmembrane region" description="Helical" evidence="2">
    <location>
        <begin position="37"/>
        <end position="56"/>
    </location>
</feature>
<feature type="transmembrane region" description="Helical" evidence="2">
    <location>
        <begin position="121"/>
        <end position="141"/>
    </location>
</feature>
<feature type="transmembrane region" description="Helical" evidence="2">
    <location>
        <begin position="68"/>
        <end position="90"/>
    </location>
</feature>
<protein>
    <submittedName>
        <fullName evidence="3">Ribose/xylose/arabinose/galactoside ABC-type transport system permease subunit</fullName>
    </submittedName>
</protein>